<evidence type="ECO:0000313" key="2">
    <source>
        <dbReference type="EMBL" id="GCC48176.1"/>
    </source>
</evidence>
<feature type="compositionally biased region" description="Basic and acidic residues" evidence="1">
    <location>
        <begin position="13"/>
        <end position="22"/>
    </location>
</feature>
<protein>
    <submittedName>
        <fullName evidence="2">Uncharacterized protein</fullName>
    </submittedName>
</protein>
<keyword evidence="3" id="KW-1185">Reference proteome</keyword>
<name>A0A401TZX3_CHIPU</name>
<sequence length="88" mass="9663">MTTHPSHAPSNRDPPRPRDSVHAPDAPPMDLRPRPHIAGPSTDPPIPSSATSFPRDPSFSYAPPHDPPPRSRSRHVIPMFHVIGQACR</sequence>
<feature type="region of interest" description="Disordered" evidence="1">
    <location>
        <begin position="1"/>
        <end position="75"/>
    </location>
</feature>
<dbReference type="EMBL" id="BEZZ01238261">
    <property type="protein sequence ID" value="GCC48176.1"/>
    <property type="molecule type" value="Genomic_DNA"/>
</dbReference>
<dbReference type="AlphaFoldDB" id="A0A401TZX3"/>
<evidence type="ECO:0000313" key="3">
    <source>
        <dbReference type="Proteomes" id="UP000287033"/>
    </source>
</evidence>
<organism evidence="2 3">
    <name type="scientific">Chiloscyllium punctatum</name>
    <name type="common">Brownbanded bambooshark</name>
    <name type="synonym">Hemiscyllium punctatum</name>
    <dbReference type="NCBI Taxonomy" id="137246"/>
    <lineage>
        <taxon>Eukaryota</taxon>
        <taxon>Metazoa</taxon>
        <taxon>Chordata</taxon>
        <taxon>Craniata</taxon>
        <taxon>Vertebrata</taxon>
        <taxon>Chondrichthyes</taxon>
        <taxon>Elasmobranchii</taxon>
        <taxon>Galeomorphii</taxon>
        <taxon>Galeoidea</taxon>
        <taxon>Orectolobiformes</taxon>
        <taxon>Hemiscylliidae</taxon>
        <taxon>Chiloscyllium</taxon>
    </lineage>
</organism>
<gene>
    <name evidence="2" type="ORF">chiPu_0032496</name>
</gene>
<dbReference type="Proteomes" id="UP000287033">
    <property type="component" value="Unassembled WGS sequence"/>
</dbReference>
<comment type="caution">
    <text evidence="2">The sequence shown here is derived from an EMBL/GenBank/DDBJ whole genome shotgun (WGS) entry which is preliminary data.</text>
</comment>
<reference evidence="2 3" key="1">
    <citation type="journal article" date="2018" name="Nat. Ecol. Evol.">
        <title>Shark genomes provide insights into elasmobranch evolution and the origin of vertebrates.</title>
        <authorList>
            <person name="Hara Y"/>
            <person name="Yamaguchi K"/>
            <person name="Onimaru K"/>
            <person name="Kadota M"/>
            <person name="Koyanagi M"/>
            <person name="Keeley SD"/>
            <person name="Tatsumi K"/>
            <person name="Tanaka K"/>
            <person name="Motone F"/>
            <person name="Kageyama Y"/>
            <person name="Nozu R"/>
            <person name="Adachi N"/>
            <person name="Nishimura O"/>
            <person name="Nakagawa R"/>
            <person name="Tanegashima C"/>
            <person name="Kiyatake I"/>
            <person name="Matsumoto R"/>
            <person name="Murakumo K"/>
            <person name="Nishida K"/>
            <person name="Terakita A"/>
            <person name="Kuratani S"/>
            <person name="Sato K"/>
            <person name="Hyodo S Kuraku.S."/>
        </authorList>
    </citation>
    <scope>NUCLEOTIDE SEQUENCE [LARGE SCALE GENOMIC DNA]</scope>
</reference>
<accession>A0A401TZX3</accession>
<evidence type="ECO:0000256" key="1">
    <source>
        <dbReference type="SAM" id="MobiDB-lite"/>
    </source>
</evidence>
<proteinExistence type="predicted"/>